<organism evidence="1 2">
    <name type="scientific">Geodermatophilus siccatus</name>
    <dbReference type="NCBI Taxonomy" id="1137991"/>
    <lineage>
        <taxon>Bacteria</taxon>
        <taxon>Bacillati</taxon>
        <taxon>Actinomycetota</taxon>
        <taxon>Actinomycetes</taxon>
        <taxon>Geodermatophilales</taxon>
        <taxon>Geodermatophilaceae</taxon>
        <taxon>Geodermatophilus</taxon>
    </lineage>
</organism>
<proteinExistence type="predicted"/>
<evidence type="ECO:0000313" key="1">
    <source>
        <dbReference type="EMBL" id="SDN12775.1"/>
    </source>
</evidence>
<dbReference type="Proteomes" id="UP000198680">
    <property type="component" value="Unassembled WGS sequence"/>
</dbReference>
<dbReference type="AlphaFoldDB" id="A0A1G9YVV5"/>
<name>A0A1G9YVV5_9ACTN</name>
<sequence length="102" mass="10779">MTHGLVMDVPAPIEFYDAVHAEVARRSTGGIDGMLLHVGRPTTTGFQVLEIWESKEKCDRFFAEVVGPATASVSGGQAAPGQPVVEEFVPRGLVVPSAAIAF</sequence>
<dbReference type="EMBL" id="FNHE01000012">
    <property type="protein sequence ID" value="SDN12775.1"/>
    <property type="molecule type" value="Genomic_DNA"/>
</dbReference>
<dbReference type="OrthoDB" id="1550900at2"/>
<dbReference type="STRING" id="1137991.SAMN05660642_04128"/>
<accession>A0A1G9YVV5</accession>
<protein>
    <recommendedName>
        <fullName evidence="3">Antibiotic biosynthesis monooxygenase</fullName>
    </recommendedName>
</protein>
<evidence type="ECO:0008006" key="3">
    <source>
        <dbReference type="Google" id="ProtNLM"/>
    </source>
</evidence>
<evidence type="ECO:0000313" key="2">
    <source>
        <dbReference type="Proteomes" id="UP000198680"/>
    </source>
</evidence>
<reference evidence="2" key="1">
    <citation type="submission" date="2016-10" db="EMBL/GenBank/DDBJ databases">
        <authorList>
            <person name="Varghese N."/>
            <person name="Submissions S."/>
        </authorList>
    </citation>
    <scope>NUCLEOTIDE SEQUENCE [LARGE SCALE GENOMIC DNA]</scope>
    <source>
        <strain evidence="2">DSM 45419</strain>
    </source>
</reference>
<gene>
    <name evidence="1" type="ORF">SAMN05660642_04128</name>
</gene>
<dbReference type="RefSeq" id="WP_091222834.1">
    <property type="nucleotide sequence ID" value="NZ_FNHE01000012.1"/>
</dbReference>
<keyword evidence="2" id="KW-1185">Reference proteome</keyword>